<evidence type="ECO:0000313" key="14">
    <source>
        <dbReference type="Proteomes" id="UP000244224"/>
    </source>
</evidence>
<keyword evidence="7 12" id="KW-0812">Transmembrane</keyword>
<dbReference type="GO" id="GO:0008535">
    <property type="term" value="P:respiratory chain complex IV assembly"/>
    <property type="evidence" value="ECO:0007669"/>
    <property type="project" value="UniProtKB-UniRule"/>
</dbReference>
<dbReference type="FunFam" id="2.60.370.10:FF:000001">
    <property type="entry name" value="COX11 cytochrome c oxidase assembly homolog"/>
    <property type="match status" value="1"/>
</dbReference>
<dbReference type="Gene3D" id="2.60.370.10">
    <property type="entry name" value="Ctag/Cox11"/>
    <property type="match status" value="1"/>
</dbReference>
<dbReference type="OrthoDB" id="9804841at2"/>
<dbReference type="SUPFAM" id="SSF110111">
    <property type="entry name" value="Ctag/Cox11"/>
    <property type="match status" value="1"/>
</dbReference>
<dbReference type="EMBL" id="QBKP01000009">
    <property type="protein sequence ID" value="PTX48519.1"/>
    <property type="molecule type" value="Genomic_DNA"/>
</dbReference>
<comment type="subcellular location">
    <subcellularLocation>
        <location evidence="2 12">Cell inner membrane</location>
        <topology evidence="2 12">Single-pass type II membrane protein</topology>
        <orientation evidence="2 12">Periplasmic side</orientation>
    </subcellularLocation>
</comment>
<keyword evidence="9 12" id="KW-1133">Transmembrane helix</keyword>
<evidence type="ECO:0000256" key="5">
    <source>
        <dbReference type="ARBA" id="ARBA00022475"/>
    </source>
</evidence>
<name>A0A2T6AXJ3_9RHOB</name>
<comment type="similarity">
    <text evidence="3 12">Belongs to the COX11/CtaG family.</text>
</comment>
<feature type="topological domain" description="Periplasmic" evidence="12">
    <location>
        <begin position="28"/>
        <end position="191"/>
    </location>
</feature>
<dbReference type="Pfam" id="PF04442">
    <property type="entry name" value="CtaG_Cox11"/>
    <property type="match status" value="1"/>
</dbReference>
<reference evidence="13 14" key="1">
    <citation type="submission" date="2018-04" db="EMBL/GenBank/DDBJ databases">
        <title>Genomic Encyclopedia of Archaeal and Bacterial Type Strains, Phase II (KMG-II): from individual species to whole genera.</title>
        <authorList>
            <person name="Goeker M."/>
        </authorList>
    </citation>
    <scope>NUCLEOTIDE SEQUENCE [LARGE SCALE GENOMIC DNA]</scope>
    <source>
        <strain evidence="13 14">DSM 21823</strain>
    </source>
</reference>
<organism evidence="13 14">
    <name type="scientific">Gemmobacter caeni</name>
    <dbReference type="NCBI Taxonomy" id="589035"/>
    <lineage>
        <taxon>Bacteria</taxon>
        <taxon>Pseudomonadati</taxon>
        <taxon>Pseudomonadota</taxon>
        <taxon>Alphaproteobacteria</taxon>
        <taxon>Rhodobacterales</taxon>
        <taxon>Paracoccaceae</taxon>
        <taxon>Gemmobacter</taxon>
    </lineage>
</organism>
<keyword evidence="10 12" id="KW-0186">Copper</keyword>
<evidence type="ECO:0000256" key="8">
    <source>
        <dbReference type="ARBA" id="ARBA00022968"/>
    </source>
</evidence>
<dbReference type="NCBIfam" id="NF003465">
    <property type="entry name" value="PRK05089.1"/>
    <property type="match status" value="1"/>
</dbReference>
<dbReference type="InterPro" id="IPR007533">
    <property type="entry name" value="Cyt_c_oxidase_assmbl_CtaG"/>
</dbReference>
<evidence type="ECO:0000256" key="12">
    <source>
        <dbReference type="HAMAP-Rule" id="MF_00155"/>
    </source>
</evidence>
<feature type="topological domain" description="Cytoplasmic" evidence="12">
    <location>
        <begin position="1"/>
        <end position="8"/>
    </location>
</feature>
<evidence type="ECO:0000256" key="9">
    <source>
        <dbReference type="ARBA" id="ARBA00022989"/>
    </source>
</evidence>
<evidence type="ECO:0000313" key="13">
    <source>
        <dbReference type="EMBL" id="PTX48519.1"/>
    </source>
</evidence>
<comment type="caution">
    <text evidence="13">The sequence shown here is derived from an EMBL/GenBank/DDBJ whole genome shotgun (WGS) entry which is preliminary data.</text>
</comment>
<evidence type="ECO:0000256" key="7">
    <source>
        <dbReference type="ARBA" id="ARBA00022692"/>
    </source>
</evidence>
<evidence type="ECO:0000256" key="11">
    <source>
        <dbReference type="ARBA" id="ARBA00023136"/>
    </source>
</evidence>
<dbReference type="PANTHER" id="PTHR21320">
    <property type="entry name" value="CYTOCHROME C OXIDASE ASSEMBLY PROTEIN COX11-RELATED"/>
    <property type="match status" value="1"/>
</dbReference>
<evidence type="ECO:0000256" key="6">
    <source>
        <dbReference type="ARBA" id="ARBA00022519"/>
    </source>
</evidence>
<comment type="function">
    <text evidence="1 12">Exerts its effect at some terminal stage of cytochrome c oxidase synthesis, probably by being involved in the insertion of the copper B into subunit I.</text>
</comment>
<evidence type="ECO:0000256" key="3">
    <source>
        <dbReference type="ARBA" id="ARBA00009620"/>
    </source>
</evidence>
<dbReference type="PANTHER" id="PTHR21320:SF3">
    <property type="entry name" value="CYTOCHROME C OXIDASE ASSEMBLY PROTEIN COX11, MITOCHONDRIAL-RELATED"/>
    <property type="match status" value="1"/>
</dbReference>
<keyword evidence="11 12" id="KW-0472">Membrane</keyword>
<keyword evidence="6 12" id="KW-0997">Cell inner membrane</keyword>
<dbReference type="AlphaFoldDB" id="A0A2T6AXJ3"/>
<keyword evidence="14" id="KW-1185">Reference proteome</keyword>
<protein>
    <recommendedName>
        <fullName evidence="4 12">Cytochrome c oxidase assembly protein CtaG</fullName>
    </recommendedName>
</protein>
<gene>
    <name evidence="12" type="primary">ctaG</name>
    <name evidence="13" type="ORF">C8N34_10923</name>
</gene>
<evidence type="ECO:0000256" key="4">
    <source>
        <dbReference type="ARBA" id="ARBA00015384"/>
    </source>
</evidence>
<accession>A0A2T6AXJ3</accession>
<keyword evidence="5 12" id="KW-1003">Cell membrane</keyword>
<keyword evidence="8 12" id="KW-0735">Signal-anchor</keyword>
<dbReference type="Proteomes" id="UP000244224">
    <property type="component" value="Unassembled WGS sequence"/>
</dbReference>
<evidence type="ECO:0000256" key="10">
    <source>
        <dbReference type="ARBA" id="ARBA00023008"/>
    </source>
</evidence>
<evidence type="ECO:0000256" key="1">
    <source>
        <dbReference type="ARBA" id="ARBA00004007"/>
    </source>
</evidence>
<dbReference type="PIRSF" id="PIRSF005413">
    <property type="entry name" value="COX11"/>
    <property type="match status" value="1"/>
</dbReference>
<dbReference type="GO" id="GO:0005507">
    <property type="term" value="F:copper ion binding"/>
    <property type="evidence" value="ECO:0007669"/>
    <property type="project" value="InterPro"/>
</dbReference>
<dbReference type="HAMAP" id="MF_00155">
    <property type="entry name" value="CtaG"/>
    <property type="match status" value="1"/>
</dbReference>
<evidence type="ECO:0000256" key="2">
    <source>
        <dbReference type="ARBA" id="ARBA00004382"/>
    </source>
</evidence>
<sequence>MTNRSPGRTAGLLVGVVLTMSALSFAAVPFYNWFCRVTGFAGTTSVATSAPDVVLDREILVRFDASKEAGMPWDFKPQQHSMRLKIGETGLAFYEAHNPTDRTVAGTASYNVTPDSAGGYFTKIACFCFTEQVLAPGETAIMPVTFYVDPEIVKDPEGKFVQEITLSYTFHETALPESQAALAAPPTGAVN</sequence>
<proteinExistence type="inferred from homology"/>
<dbReference type="GO" id="GO:0005886">
    <property type="term" value="C:plasma membrane"/>
    <property type="evidence" value="ECO:0007669"/>
    <property type="project" value="UniProtKB-SubCell"/>
</dbReference>
<dbReference type="RefSeq" id="WP_108129423.1">
    <property type="nucleotide sequence ID" value="NZ_QBKP01000009.1"/>
</dbReference>
<dbReference type="InterPro" id="IPR023471">
    <property type="entry name" value="CtaG/Cox11_dom_sf"/>
</dbReference>